<name>A0A1F6BQ24_9BACT</name>
<accession>A0A1F6BQ24</accession>
<dbReference type="AlphaFoldDB" id="A0A1F6BQ24"/>
<proteinExistence type="predicted"/>
<evidence type="ECO:0000313" key="2">
    <source>
        <dbReference type="Proteomes" id="UP000178825"/>
    </source>
</evidence>
<sequence>MNAWRRIRPVLSSGGIILPKKNNGLVYTRYSQKQGNVWYFYPPILFRRLEPYFIVTHTNTKTLEISNEAIISVAGSA</sequence>
<dbReference type="EMBL" id="MFKJ01000009">
    <property type="protein sequence ID" value="OGG39034.1"/>
    <property type="molecule type" value="Genomic_DNA"/>
</dbReference>
<reference evidence="1 2" key="1">
    <citation type="journal article" date="2016" name="Nat. Commun.">
        <title>Thousands of microbial genomes shed light on interconnected biogeochemical processes in an aquifer system.</title>
        <authorList>
            <person name="Anantharaman K."/>
            <person name="Brown C.T."/>
            <person name="Hug L.A."/>
            <person name="Sharon I."/>
            <person name="Castelle C.J."/>
            <person name="Probst A.J."/>
            <person name="Thomas B.C."/>
            <person name="Singh A."/>
            <person name="Wilkins M.J."/>
            <person name="Karaoz U."/>
            <person name="Brodie E.L."/>
            <person name="Williams K.H."/>
            <person name="Hubbard S.S."/>
            <person name="Banfield J.F."/>
        </authorList>
    </citation>
    <scope>NUCLEOTIDE SEQUENCE [LARGE SCALE GENOMIC DNA]</scope>
</reference>
<comment type="caution">
    <text evidence="1">The sequence shown here is derived from an EMBL/GenBank/DDBJ whole genome shotgun (WGS) entry which is preliminary data.</text>
</comment>
<dbReference type="Proteomes" id="UP000178825">
    <property type="component" value="Unassembled WGS sequence"/>
</dbReference>
<organism evidence="1 2">
    <name type="scientific">Candidatus Jorgensenbacteria bacterium RIFCSPHIGHO2_02_FULL_45_20</name>
    <dbReference type="NCBI Taxonomy" id="1798470"/>
    <lineage>
        <taxon>Bacteria</taxon>
        <taxon>Candidatus Joergenseniibacteriota</taxon>
    </lineage>
</organism>
<evidence type="ECO:0000313" key="1">
    <source>
        <dbReference type="EMBL" id="OGG39034.1"/>
    </source>
</evidence>
<protein>
    <submittedName>
        <fullName evidence="1">Uncharacterized protein</fullName>
    </submittedName>
</protein>
<gene>
    <name evidence="1" type="ORF">A3D55_01320</name>
</gene>